<dbReference type="InterPro" id="IPR009057">
    <property type="entry name" value="Homeodomain-like_sf"/>
</dbReference>
<dbReference type="InterPro" id="IPR050109">
    <property type="entry name" value="HTH-type_TetR-like_transc_reg"/>
</dbReference>
<dbReference type="SUPFAM" id="SSF46689">
    <property type="entry name" value="Homeodomain-like"/>
    <property type="match status" value="2"/>
</dbReference>
<reference evidence="9" key="1">
    <citation type="submission" date="2015-03" db="EMBL/GenBank/DDBJ databases">
        <authorList>
            <person name="Urmite Genomes"/>
        </authorList>
    </citation>
    <scope>NUCLEOTIDE SEQUENCE [LARGE SCALE GENOMIC DNA]</scope>
    <source>
        <strain evidence="9">CSUR P1344</strain>
    </source>
</reference>
<dbReference type="EMBL" id="CTEC01000002">
    <property type="protein sequence ID" value="CQD18797.1"/>
    <property type="molecule type" value="Genomic_DNA"/>
</dbReference>
<proteinExistence type="predicted"/>
<feature type="domain" description="HTH tetR-type" evidence="7">
    <location>
        <begin position="24"/>
        <end position="84"/>
    </location>
</feature>
<accession>A0A0U1DNA0</accession>
<dbReference type="GO" id="GO:0000976">
    <property type="term" value="F:transcription cis-regulatory region binding"/>
    <property type="evidence" value="ECO:0007669"/>
    <property type="project" value="TreeGrafter"/>
</dbReference>
<keyword evidence="3 5" id="KW-0238">DNA-binding</keyword>
<keyword evidence="9" id="KW-1185">Reference proteome</keyword>
<evidence type="ECO:0000259" key="7">
    <source>
        <dbReference type="PROSITE" id="PS50977"/>
    </source>
</evidence>
<sequence length="451" mass="48831">MKSPEGVRRPGYAPTNPAVGRRGMHTREQIVARAGQLFVEHGYHGTSIDAIAKAVGGSRATIYQYFESKDDIFRELVRQCEPAVLEHAARLGRLSPDAAGMRSLHRWLTEWAQLYDKYAMVFLEFPGIGAIEGLPQTEAGAVSGQYADLITGKLRDAGISGIEPADAAAALLRIAHMVNLYRFRGMFGLSSAARTTDSLTVAMQLLLFPETPAGDIAEVSSAPTGHAVRRDERAAPAAAVPDEPDPFSVSPIRQDVLSASSVLFNERGYYSVAMEDIAAAASVSRATLYRHFSTKVKILEELTGWAVLEGGHLSAELYELDRTGIDVDGLHSWLGHYVRFHRSYSGVIRAWYDGTLAQQLAGDAVVRGMGGFHVAVTALLDGVRLPPGVDRLVAAAVFLSVLGRMTELSISQRRNVSDYDTAGLMLLVLQRALLGDLEPRGRHRSPGPTPA</sequence>
<keyword evidence="2" id="KW-0805">Transcription regulation</keyword>
<protein>
    <submittedName>
        <fullName evidence="8">TetR family transcriptional regulator</fullName>
    </submittedName>
</protein>
<dbReference type="Pfam" id="PF00440">
    <property type="entry name" value="TetR_N"/>
    <property type="match status" value="2"/>
</dbReference>
<dbReference type="Proteomes" id="UP000199601">
    <property type="component" value="Unassembled WGS sequence"/>
</dbReference>
<evidence type="ECO:0000256" key="5">
    <source>
        <dbReference type="PROSITE-ProRule" id="PRU00335"/>
    </source>
</evidence>
<dbReference type="Gene3D" id="1.10.357.10">
    <property type="entry name" value="Tetracycline Repressor, domain 2"/>
    <property type="match status" value="2"/>
</dbReference>
<feature type="DNA-binding region" description="H-T-H motif" evidence="5">
    <location>
        <begin position="273"/>
        <end position="292"/>
    </location>
</feature>
<evidence type="ECO:0000256" key="3">
    <source>
        <dbReference type="ARBA" id="ARBA00023125"/>
    </source>
</evidence>
<dbReference type="PRINTS" id="PR00455">
    <property type="entry name" value="HTHTETR"/>
</dbReference>
<organism evidence="8 9">
    <name type="scientific">Mycobacterium europaeum</name>
    <dbReference type="NCBI Taxonomy" id="761804"/>
    <lineage>
        <taxon>Bacteria</taxon>
        <taxon>Bacillati</taxon>
        <taxon>Actinomycetota</taxon>
        <taxon>Actinomycetes</taxon>
        <taxon>Mycobacteriales</taxon>
        <taxon>Mycobacteriaceae</taxon>
        <taxon>Mycobacterium</taxon>
        <taxon>Mycobacterium simiae complex</taxon>
    </lineage>
</organism>
<evidence type="ECO:0000313" key="8">
    <source>
        <dbReference type="EMBL" id="CQD18797.1"/>
    </source>
</evidence>
<feature type="region of interest" description="Disordered" evidence="6">
    <location>
        <begin position="1"/>
        <end position="23"/>
    </location>
</feature>
<dbReference type="FunFam" id="1.10.10.60:FF:000141">
    <property type="entry name" value="TetR family transcriptional regulator"/>
    <property type="match status" value="1"/>
</dbReference>
<dbReference type="PANTHER" id="PTHR30055">
    <property type="entry name" value="HTH-TYPE TRANSCRIPTIONAL REGULATOR RUTR"/>
    <property type="match status" value="1"/>
</dbReference>
<evidence type="ECO:0000256" key="6">
    <source>
        <dbReference type="SAM" id="MobiDB-lite"/>
    </source>
</evidence>
<feature type="DNA-binding region" description="H-T-H motif" evidence="5">
    <location>
        <begin position="47"/>
        <end position="66"/>
    </location>
</feature>
<evidence type="ECO:0000313" key="9">
    <source>
        <dbReference type="Proteomes" id="UP000199601"/>
    </source>
</evidence>
<dbReference type="InterPro" id="IPR001647">
    <property type="entry name" value="HTH_TetR"/>
</dbReference>
<keyword evidence="4" id="KW-0804">Transcription</keyword>
<dbReference type="AlphaFoldDB" id="A0A0U1DNA0"/>
<gene>
    <name evidence="8" type="ORF">BN000_04309</name>
</gene>
<dbReference type="PROSITE" id="PS50977">
    <property type="entry name" value="HTH_TETR_2"/>
    <property type="match status" value="2"/>
</dbReference>
<evidence type="ECO:0000256" key="2">
    <source>
        <dbReference type="ARBA" id="ARBA00023015"/>
    </source>
</evidence>
<dbReference type="RefSeq" id="WP_090422675.1">
    <property type="nucleotide sequence ID" value="NZ_CTEC01000002.1"/>
</dbReference>
<name>A0A0U1DNA0_9MYCO</name>
<dbReference type="PANTHER" id="PTHR30055:SF146">
    <property type="entry name" value="HTH-TYPE TRANSCRIPTIONAL DUAL REGULATOR CECR"/>
    <property type="match status" value="1"/>
</dbReference>
<evidence type="ECO:0000256" key="4">
    <source>
        <dbReference type="ARBA" id="ARBA00023163"/>
    </source>
</evidence>
<dbReference type="GO" id="GO:0045892">
    <property type="term" value="P:negative regulation of DNA-templated transcription"/>
    <property type="evidence" value="ECO:0007669"/>
    <property type="project" value="UniProtKB-ARBA"/>
</dbReference>
<feature type="domain" description="HTH tetR-type" evidence="7">
    <location>
        <begin position="250"/>
        <end position="310"/>
    </location>
</feature>
<evidence type="ECO:0000256" key="1">
    <source>
        <dbReference type="ARBA" id="ARBA00011738"/>
    </source>
</evidence>
<dbReference type="GO" id="GO:0003700">
    <property type="term" value="F:DNA-binding transcription factor activity"/>
    <property type="evidence" value="ECO:0007669"/>
    <property type="project" value="TreeGrafter"/>
</dbReference>
<comment type="subunit">
    <text evidence="1">Homodimer.</text>
</comment>